<sequence length="239" mass="27494">MTQTSLQTPIVYPEPDGSPMAESDPTRDYLVYGVESLKLYFQNRQDVYISGNLWLCYEEGVPDAVVAPDVFVVFGVENRPRRSYKVWEENGQTPDWVLEVTSKSTRHTDEQKKPNTYAQMGVREYFQYDPSGDYLKPPLKGRRLVGNSYQVLTPNLLPDGTFCVPSEVLGLELRLLRDGQLRFFSPQTGEYLLTYVEQGQRAETERLRADAERQRAETERQRADRLAAKLRELGIDPDM</sequence>
<feature type="region of interest" description="Disordered" evidence="2">
    <location>
        <begin position="1"/>
        <end position="24"/>
    </location>
</feature>
<dbReference type="GO" id="GO:0004519">
    <property type="term" value="F:endonuclease activity"/>
    <property type="evidence" value="ECO:0007669"/>
    <property type="project" value="UniProtKB-KW"/>
</dbReference>
<dbReference type="AlphaFoldDB" id="A0A7C3ZGW0"/>
<dbReference type="CDD" id="cd00657">
    <property type="entry name" value="Ferritin_like"/>
    <property type="match status" value="1"/>
</dbReference>
<dbReference type="SUPFAM" id="SSF52980">
    <property type="entry name" value="Restriction endonuclease-like"/>
    <property type="match status" value="1"/>
</dbReference>
<evidence type="ECO:0000256" key="2">
    <source>
        <dbReference type="SAM" id="MobiDB-lite"/>
    </source>
</evidence>
<organism evidence="4">
    <name type="scientific">Planktothricoides sp. SpSt-374</name>
    <dbReference type="NCBI Taxonomy" id="2282167"/>
    <lineage>
        <taxon>Bacteria</taxon>
        <taxon>Bacillati</taxon>
        <taxon>Cyanobacteriota</taxon>
        <taxon>Cyanophyceae</taxon>
        <taxon>Oscillatoriophycideae</taxon>
        <taxon>Oscillatoriales</taxon>
        <taxon>Oscillatoriaceae</taxon>
        <taxon>Planktothricoides</taxon>
    </lineage>
</organism>
<keyword evidence="4" id="KW-0255">Endonuclease</keyword>
<comment type="caution">
    <text evidence="4">The sequence shown here is derived from an EMBL/GenBank/DDBJ whole genome shotgun (WGS) entry which is preliminary data.</text>
</comment>
<gene>
    <name evidence="4" type="ORF">ENR15_09575</name>
</gene>
<dbReference type="InterPro" id="IPR011335">
    <property type="entry name" value="Restrct_endonuc-II-like"/>
</dbReference>
<name>A0A7C3ZGW0_9CYAN</name>
<dbReference type="PANTHER" id="PTHR33352:SF3">
    <property type="entry name" value="SLR1612 PROTEIN"/>
    <property type="match status" value="1"/>
</dbReference>
<keyword evidence="4" id="KW-0540">Nuclease</keyword>
<evidence type="ECO:0000256" key="1">
    <source>
        <dbReference type="SAM" id="Coils"/>
    </source>
</evidence>
<dbReference type="EMBL" id="DSPX01000095">
    <property type="protein sequence ID" value="HGG00880.1"/>
    <property type="molecule type" value="Genomic_DNA"/>
</dbReference>
<accession>A0A7C3ZGW0</accession>
<dbReference type="Pfam" id="PF05685">
    <property type="entry name" value="Uma2"/>
    <property type="match status" value="1"/>
</dbReference>
<dbReference type="Gene3D" id="3.90.1570.10">
    <property type="entry name" value="tt1808, chain A"/>
    <property type="match status" value="1"/>
</dbReference>
<evidence type="ECO:0000313" key="4">
    <source>
        <dbReference type="EMBL" id="HGG00880.1"/>
    </source>
</evidence>
<proteinExistence type="predicted"/>
<feature type="coiled-coil region" evidence="1">
    <location>
        <begin position="199"/>
        <end position="233"/>
    </location>
</feature>
<reference evidence="4" key="1">
    <citation type="journal article" date="2020" name="mSystems">
        <title>Genome- and Community-Level Interaction Insights into Carbon Utilization and Element Cycling Functions of Hydrothermarchaeota in Hydrothermal Sediment.</title>
        <authorList>
            <person name="Zhou Z."/>
            <person name="Liu Y."/>
            <person name="Xu W."/>
            <person name="Pan J."/>
            <person name="Luo Z.H."/>
            <person name="Li M."/>
        </authorList>
    </citation>
    <scope>NUCLEOTIDE SEQUENCE [LARGE SCALE GENOMIC DNA]</scope>
    <source>
        <strain evidence="4">SpSt-374</strain>
    </source>
</reference>
<dbReference type="InterPro" id="IPR008538">
    <property type="entry name" value="Uma2"/>
</dbReference>
<keyword evidence="1" id="KW-0175">Coiled coil</keyword>
<protein>
    <submittedName>
        <fullName evidence="4">Uma2 family endonuclease</fullName>
    </submittedName>
</protein>
<dbReference type="PANTHER" id="PTHR33352">
    <property type="entry name" value="SLR1095 PROTEIN"/>
    <property type="match status" value="1"/>
</dbReference>
<dbReference type="InterPro" id="IPR012296">
    <property type="entry name" value="Nuclease_put_TT1808"/>
</dbReference>
<evidence type="ECO:0000259" key="3">
    <source>
        <dbReference type="Pfam" id="PF05685"/>
    </source>
</evidence>
<keyword evidence="4" id="KW-0378">Hydrolase</keyword>
<dbReference type="CDD" id="cd06260">
    <property type="entry name" value="DUF820-like"/>
    <property type="match status" value="1"/>
</dbReference>
<feature type="domain" description="Putative restriction endonuclease" evidence="3">
    <location>
        <begin position="40"/>
        <end position="134"/>
    </location>
</feature>